<protein>
    <submittedName>
        <fullName evidence="1">TRAP transporter substrate-binding protein</fullName>
    </submittedName>
</protein>
<evidence type="ECO:0000313" key="1">
    <source>
        <dbReference type="EMBL" id="PIE32324.1"/>
    </source>
</evidence>
<dbReference type="Pfam" id="PF16868">
    <property type="entry name" value="NMT1_3"/>
    <property type="match status" value="1"/>
</dbReference>
<proteinExistence type="predicted"/>
<dbReference type="SUPFAM" id="SSF53850">
    <property type="entry name" value="Periplasmic binding protein-like II"/>
    <property type="match status" value="1"/>
</dbReference>
<dbReference type="EMBL" id="PDSK01000115">
    <property type="protein sequence ID" value="PIE32324.1"/>
    <property type="molecule type" value="Genomic_DNA"/>
</dbReference>
<evidence type="ECO:0000313" key="2">
    <source>
        <dbReference type="Proteomes" id="UP000230821"/>
    </source>
</evidence>
<organism evidence="1 2">
    <name type="scientific">candidate division KSB3 bacterium</name>
    <dbReference type="NCBI Taxonomy" id="2044937"/>
    <lineage>
        <taxon>Bacteria</taxon>
        <taxon>candidate division KSB3</taxon>
    </lineage>
</organism>
<accession>A0A2G6K9J0</accession>
<dbReference type="AlphaFoldDB" id="A0A2G6K9J0"/>
<name>A0A2G6K9J0_9BACT</name>
<dbReference type="Gene3D" id="3.40.190.10">
    <property type="entry name" value="Periplasmic binding protein-like II"/>
    <property type="match status" value="2"/>
</dbReference>
<dbReference type="Proteomes" id="UP000230821">
    <property type="component" value="Unassembled WGS sequence"/>
</dbReference>
<dbReference type="PANTHER" id="PTHR42941:SF1">
    <property type="entry name" value="SLL1037 PROTEIN"/>
    <property type="match status" value="1"/>
</dbReference>
<sequence length="318" mass="34515">MKSIFTRLILVLLVSLLIVPSVALAETRLVLKSARQASTYYAFAVGQANAIQAGAPEVEVTVEDSPGSMVNVKESKNRQNFLFTSPPNLIATAIKGAGKFEEGGYEKIRALWPIPGLVMHWVVREDSGVETLRDLAGKKFIPGGAGSAGARFTETVLDAVGIKELVELQTVDLNEGVQAVKNRRAVGFATSSSAPASMVSEIAATTPVRILSLDDESYQKIASTFARYTIPAGVYKGVDYDVQTISLLVGTYTTADVPEDVVYKITKAFWENREVWEKSHPAMKFIKMEGVAELRAKIHPGALKYYTEAGLEIPEDAK</sequence>
<reference evidence="1 2" key="1">
    <citation type="submission" date="2017-10" db="EMBL/GenBank/DDBJ databases">
        <title>Novel microbial diversity and functional potential in the marine mammal oral microbiome.</title>
        <authorList>
            <person name="Dudek N.K."/>
            <person name="Sun C.L."/>
            <person name="Burstein D."/>
            <person name="Kantor R.S."/>
            <person name="Aliaga Goltsman D.S."/>
            <person name="Bik E.M."/>
            <person name="Thomas B.C."/>
            <person name="Banfield J.F."/>
            <person name="Relman D.A."/>
        </authorList>
    </citation>
    <scope>NUCLEOTIDE SEQUENCE [LARGE SCALE GENOMIC DNA]</scope>
    <source>
        <strain evidence="1">DOLJORAL78_47_16</strain>
    </source>
</reference>
<dbReference type="NCBIfam" id="TIGR02122">
    <property type="entry name" value="TRAP_TAXI"/>
    <property type="match status" value="1"/>
</dbReference>
<gene>
    <name evidence="1" type="ORF">CSA56_15740</name>
</gene>
<comment type="caution">
    <text evidence="1">The sequence shown here is derived from an EMBL/GenBank/DDBJ whole genome shotgun (WGS) entry which is preliminary data.</text>
</comment>
<dbReference type="InterPro" id="IPR011852">
    <property type="entry name" value="TRAP_TAXI"/>
</dbReference>
<dbReference type="PANTHER" id="PTHR42941">
    <property type="entry name" value="SLL1037 PROTEIN"/>
    <property type="match status" value="1"/>
</dbReference>